<keyword evidence="5" id="KW-1185">Reference proteome</keyword>
<feature type="compositionally biased region" description="Basic and acidic residues" evidence="3">
    <location>
        <begin position="268"/>
        <end position="291"/>
    </location>
</feature>
<dbReference type="FunFam" id="3.80.10.10:FF:000168">
    <property type="entry name" value="Distal membrane arm assembly complex 2"/>
    <property type="match status" value="1"/>
</dbReference>
<dbReference type="InterPro" id="IPR032675">
    <property type="entry name" value="LRR_dom_sf"/>
</dbReference>
<accession>A0ABD0K8Z1</accession>
<feature type="compositionally biased region" description="Polar residues" evidence="3">
    <location>
        <begin position="255"/>
        <end position="264"/>
    </location>
</feature>
<protein>
    <recommendedName>
        <fullName evidence="2">ATP synthase subunit s-like protein</fullName>
    </recommendedName>
</protein>
<dbReference type="AlphaFoldDB" id="A0ABD0K8Z1"/>
<sequence>MAALVRSLKQTRLLQYVVPWRSKFTYTKVEGVPREWINWLSMDFDLSRDNIARFMAKKRWQALLEDHKFIPERHDTLGPDLATAHFLVRRGAKVKFVGRDTWFKQDEKGNMYLPTRMVPGLSLEAIDATGIDMTYVAFDNMIMLDDLCYLNFSKCRYFNDWCMARLHIFKDTLEFLDISGCTEVTHNGLACLHHLKKLKGLKLSDLPNVQDIGLMILLLEETLPECTVFGVDLDKLQPPSDGQLSARLAAITSENTAERLQSSESESDVQHTHDSEQDGLKEPDRTKHAGR</sequence>
<evidence type="ECO:0000313" key="5">
    <source>
        <dbReference type="Proteomes" id="UP001519460"/>
    </source>
</evidence>
<evidence type="ECO:0000256" key="1">
    <source>
        <dbReference type="ARBA" id="ARBA00006901"/>
    </source>
</evidence>
<organism evidence="4 5">
    <name type="scientific">Batillaria attramentaria</name>
    <dbReference type="NCBI Taxonomy" id="370345"/>
    <lineage>
        <taxon>Eukaryota</taxon>
        <taxon>Metazoa</taxon>
        <taxon>Spiralia</taxon>
        <taxon>Lophotrochozoa</taxon>
        <taxon>Mollusca</taxon>
        <taxon>Gastropoda</taxon>
        <taxon>Caenogastropoda</taxon>
        <taxon>Sorbeoconcha</taxon>
        <taxon>Cerithioidea</taxon>
        <taxon>Batillariidae</taxon>
        <taxon>Batillaria</taxon>
    </lineage>
</organism>
<dbReference type="EMBL" id="JACVVK020000225">
    <property type="protein sequence ID" value="KAK7483528.1"/>
    <property type="molecule type" value="Genomic_DNA"/>
</dbReference>
<dbReference type="Proteomes" id="UP001519460">
    <property type="component" value="Unassembled WGS sequence"/>
</dbReference>
<dbReference type="Gene3D" id="3.80.10.10">
    <property type="entry name" value="Ribonuclease Inhibitor"/>
    <property type="match status" value="1"/>
</dbReference>
<evidence type="ECO:0000256" key="3">
    <source>
        <dbReference type="SAM" id="MobiDB-lite"/>
    </source>
</evidence>
<name>A0ABD0K8Z1_9CAEN</name>
<proteinExistence type="inferred from homology"/>
<evidence type="ECO:0000313" key="4">
    <source>
        <dbReference type="EMBL" id="KAK7483528.1"/>
    </source>
</evidence>
<evidence type="ECO:0000256" key="2">
    <source>
        <dbReference type="ARBA" id="ARBA00076566"/>
    </source>
</evidence>
<comment type="similarity">
    <text evidence="1">Belongs to the ATP synthase subunit s family.</text>
</comment>
<comment type="caution">
    <text evidence="4">The sequence shown here is derived from an EMBL/GenBank/DDBJ whole genome shotgun (WGS) entry which is preliminary data.</text>
</comment>
<feature type="region of interest" description="Disordered" evidence="3">
    <location>
        <begin position="255"/>
        <end position="291"/>
    </location>
</feature>
<reference evidence="4 5" key="1">
    <citation type="journal article" date="2023" name="Sci. Data">
        <title>Genome assembly of the Korean intertidal mud-creeper Batillaria attramentaria.</title>
        <authorList>
            <person name="Patra A.K."/>
            <person name="Ho P.T."/>
            <person name="Jun S."/>
            <person name="Lee S.J."/>
            <person name="Kim Y."/>
            <person name="Won Y.J."/>
        </authorList>
    </citation>
    <scope>NUCLEOTIDE SEQUENCE [LARGE SCALE GENOMIC DNA]</scope>
    <source>
        <strain evidence="4">Wonlab-2016</strain>
    </source>
</reference>
<gene>
    <name evidence="4" type="ORF">BaRGS_00025202</name>
</gene>
<dbReference type="SUPFAM" id="SSF52047">
    <property type="entry name" value="RNI-like"/>
    <property type="match status" value="1"/>
</dbReference>